<protein>
    <recommendedName>
        <fullName evidence="3">Transposase</fullName>
    </recommendedName>
</protein>
<dbReference type="OrthoDB" id="8006782at2759"/>
<evidence type="ECO:0000313" key="2">
    <source>
        <dbReference type="Proteomes" id="UP000708208"/>
    </source>
</evidence>
<gene>
    <name evidence="1" type="ORF">AFUS01_LOCUS10099</name>
</gene>
<comment type="caution">
    <text evidence="1">The sequence shown here is derived from an EMBL/GenBank/DDBJ whole genome shotgun (WGS) entry which is preliminary data.</text>
</comment>
<organism evidence="1 2">
    <name type="scientific">Allacma fusca</name>
    <dbReference type="NCBI Taxonomy" id="39272"/>
    <lineage>
        <taxon>Eukaryota</taxon>
        <taxon>Metazoa</taxon>
        <taxon>Ecdysozoa</taxon>
        <taxon>Arthropoda</taxon>
        <taxon>Hexapoda</taxon>
        <taxon>Collembola</taxon>
        <taxon>Symphypleona</taxon>
        <taxon>Sminthuridae</taxon>
        <taxon>Allacma</taxon>
    </lineage>
</organism>
<dbReference type="Proteomes" id="UP000708208">
    <property type="component" value="Unassembled WGS sequence"/>
</dbReference>
<reference evidence="1" key="1">
    <citation type="submission" date="2021-06" db="EMBL/GenBank/DDBJ databases">
        <authorList>
            <person name="Hodson N. C."/>
            <person name="Mongue J. A."/>
            <person name="Jaron S. K."/>
        </authorList>
    </citation>
    <scope>NUCLEOTIDE SEQUENCE</scope>
</reference>
<proteinExistence type="predicted"/>
<accession>A0A8J2JIH5</accession>
<dbReference type="EMBL" id="CAJVCH010074278">
    <property type="protein sequence ID" value="CAG7720846.1"/>
    <property type="molecule type" value="Genomic_DNA"/>
</dbReference>
<name>A0A8J2JIH5_9HEXA</name>
<sequence>MKTTERIFPVRFRALDLTINRRTIEALVDEEAQNQKQILKSTLKNKLLSLKLDFASRHHRSFLAINVQYCHKDKLCVSTLAVKELHYRHTSDNIIQTLSEVLEEFDLRKGQIYSATTDNGSNFVKAFSDLDQEDTNADILYGDDMDVNESGNYERRNQR</sequence>
<evidence type="ECO:0000313" key="1">
    <source>
        <dbReference type="EMBL" id="CAG7720846.1"/>
    </source>
</evidence>
<keyword evidence="2" id="KW-1185">Reference proteome</keyword>
<dbReference type="AlphaFoldDB" id="A0A8J2JIH5"/>
<dbReference type="PANTHER" id="PTHR47501">
    <property type="entry name" value="TRANSPOSASE-RELATED"/>
    <property type="match status" value="1"/>
</dbReference>
<evidence type="ECO:0008006" key="3">
    <source>
        <dbReference type="Google" id="ProtNLM"/>
    </source>
</evidence>